<reference evidence="3" key="1">
    <citation type="submission" date="2016-11" db="EMBL/GenBank/DDBJ databases">
        <authorList>
            <person name="Varghese N."/>
            <person name="Submissions S."/>
        </authorList>
    </citation>
    <scope>NUCLEOTIDE SEQUENCE [LARGE SCALE GENOMIC DNA]</scope>
    <source>
        <strain evidence="3">DSM 15449</strain>
    </source>
</reference>
<protein>
    <submittedName>
        <fullName evidence="2">Uncharacterized protein</fullName>
    </submittedName>
</protein>
<accession>A0A1M5ZV55</accession>
<evidence type="ECO:0000313" key="2">
    <source>
        <dbReference type="EMBL" id="SHI28102.1"/>
    </source>
</evidence>
<evidence type="ECO:0000256" key="1">
    <source>
        <dbReference type="SAM" id="Phobius"/>
    </source>
</evidence>
<proteinExistence type="predicted"/>
<evidence type="ECO:0000313" key="3">
    <source>
        <dbReference type="Proteomes" id="UP000183954"/>
    </source>
</evidence>
<dbReference type="AlphaFoldDB" id="A0A1M5ZV55"/>
<dbReference type="EMBL" id="FQXJ01000015">
    <property type="protein sequence ID" value="SHI28102.1"/>
    <property type="molecule type" value="Genomic_DNA"/>
</dbReference>
<dbReference type="Proteomes" id="UP000183954">
    <property type="component" value="Unassembled WGS sequence"/>
</dbReference>
<dbReference type="STRING" id="1121420.SAMN02746098_03722"/>
<keyword evidence="1" id="KW-0472">Membrane</keyword>
<sequence>MSTLQNDYMRFLLFIYLLLVESVFKLMSRLLSTWKRVSRHVPPKCLFLNWKYVPLGIKMIYFHMEVIVYGGQPNTI</sequence>
<gene>
    <name evidence="2" type="ORF">SAMN02746098_03722</name>
</gene>
<organism evidence="2 3">
    <name type="scientific">Desulfosporosinus lacus DSM 15449</name>
    <dbReference type="NCBI Taxonomy" id="1121420"/>
    <lineage>
        <taxon>Bacteria</taxon>
        <taxon>Bacillati</taxon>
        <taxon>Bacillota</taxon>
        <taxon>Clostridia</taxon>
        <taxon>Eubacteriales</taxon>
        <taxon>Desulfitobacteriaceae</taxon>
        <taxon>Desulfosporosinus</taxon>
    </lineage>
</organism>
<keyword evidence="1" id="KW-0812">Transmembrane</keyword>
<name>A0A1M5ZV55_9FIRM</name>
<feature type="transmembrane region" description="Helical" evidence="1">
    <location>
        <begin position="12"/>
        <end position="31"/>
    </location>
</feature>
<keyword evidence="1" id="KW-1133">Transmembrane helix</keyword>
<keyword evidence="3" id="KW-1185">Reference proteome</keyword>